<feature type="transmembrane region" description="Helical" evidence="2">
    <location>
        <begin position="194"/>
        <end position="221"/>
    </location>
</feature>
<keyword evidence="4" id="KW-1185">Reference proteome</keyword>
<dbReference type="RefSeq" id="WP_332902105.1">
    <property type="nucleotide sequence ID" value="NZ_JBAGLP010000117.1"/>
</dbReference>
<keyword evidence="2" id="KW-1133">Transmembrane helix</keyword>
<reference evidence="3" key="2">
    <citation type="submission" date="2024-02" db="EMBL/GenBank/DDBJ databases">
        <authorList>
            <person name="Prathaban M."/>
            <person name="Mythili R."/>
            <person name="Sharmila Devi N."/>
            <person name="Sobanaa M."/>
            <person name="Prathiviraj R."/>
            <person name="Selvin J."/>
        </authorList>
    </citation>
    <scope>NUCLEOTIDE SEQUENCE</scope>
    <source>
        <strain evidence="3">MP1014</strain>
    </source>
</reference>
<evidence type="ECO:0000313" key="3">
    <source>
        <dbReference type="EMBL" id="MEG3615463.1"/>
    </source>
</evidence>
<protein>
    <submittedName>
        <fullName evidence="3">ABC transporter permease</fullName>
    </submittedName>
</protein>
<reference evidence="3" key="1">
    <citation type="journal article" date="2024" name="Antonie Van Leeuwenhoek">
        <title>Isoptericola haloaureus sp. nov., a dimorphic actinobacterium isolated from mangrove sediments of southeast India, implicating biosaline agricultural significance through nitrogen fixation and salt tolerance genes.</title>
        <authorList>
            <person name="Prathaban M."/>
            <person name="Prathiviraj R."/>
            <person name="Ravichandran M."/>
            <person name="Natarajan S.D."/>
            <person name="Sobanaa M."/>
            <person name="Hari Krishna Kumar S."/>
            <person name="Chandrasekar V."/>
            <person name="Selvin J."/>
        </authorList>
    </citation>
    <scope>NUCLEOTIDE SEQUENCE</scope>
    <source>
        <strain evidence="3">MP1014</strain>
    </source>
</reference>
<dbReference type="EMBL" id="JBAGLP010000117">
    <property type="protein sequence ID" value="MEG3615463.1"/>
    <property type="molecule type" value="Genomic_DNA"/>
</dbReference>
<keyword evidence="2" id="KW-0812">Transmembrane</keyword>
<evidence type="ECO:0000256" key="1">
    <source>
        <dbReference type="SAM" id="MobiDB-lite"/>
    </source>
</evidence>
<name>A0ABU7Z7Z2_9MICO</name>
<feature type="region of interest" description="Disordered" evidence="1">
    <location>
        <begin position="1"/>
        <end position="21"/>
    </location>
</feature>
<feature type="transmembrane region" description="Helical" evidence="2">
    <location>
        <begin position="241"/>
        <end position="260"/>
    </location>
</feature>
<gene>
    <name evidence="3" type="ORF">V5O49_10050</name>
</gene>
<sequence>MSAVDQTRTGHRPGTRTGTRTAAEIRPVPFSRLTLVEWRKQLDTRAVRWLFVTIALLTAGVVTVTALVGEGDVSFETFVSNTSTPLAMLLPIVAILATTAEWSQRTALTTFTLEPRRGRVVGAKLLTAVGSGLAFFVVAVGIAAVAHLGVVTLRDASPDWGLGAMTAGMALMIVLWMVQGVAFGLALQSTPAAIVVFLAVPTIVGAITMLVTAWSDVWPWLDLSTSSVPLIMGEPLGGTEWAQLATSAAIWVGLPLAVGVRRVQRGEVKTS</sequence>
<feature type="transmembrane region" description="Helical" evidence="2">
    <location>
        <begin position="49"/>
        <end position="68"/>
    </location>
</feature>
<proteinExistence type="predicted"/>
<accession>A0ABU7Z7Z2</accession>
<comment type="caution">
    <text evidence="3">The sequence shown here is derived from an EMBL/GenBank/DDBJ whole genome shotgun (WGS) entry which is preliminary data.</text>
</comment>
<evidence type="ECO:0000256" key="2">
    <source>
        <dbReference type="SAM" id="Phobius"/>
    </source>
</evidence>
<keyword evidence="2" id="KW-0472">Membrane</keyword>
<feature type="transmembrane region" description="Helical" evidence="2">
    <location>
        <begin position="125"/>
        <end position="150"/>
    </location>
</feature>
<feature type="transmembrane region" description="Helical" evidence="2">
    <location>
        <begin position="162"/>
        <end position="187"/>
    </location>
</feature>
<feature type="transmembrane region" description="Helical" evidence="2">
    <location>
        <begin position="88"/>
        <end position="104"/>
    </location>
</feature>
<evidence type="ECO:0000313" key="4">
    <source>
        <dbReference type="Proteomes" id="UP001310387"/>
    </source>
</evidence>
<organism evidence="3 4">
    <name type="scientific">Isoptericola haloaureus</name>
    <dbReference type="NCBI Taxonomy" id="1542902"/>
    <lineage>
        <taxon>Bacteria</taxon>
        <taxon>Bacillati</taxon>
        <taxon>Actinomycetota</taxon>
        <taxon>Actinomycetes</taxon>
        <taxon>Micrococcales</taxon>
        <taxon>Promicromonosporaceae</taxon>
        <taxon>Isoptericola</taxon>
    </lineage>
</organism>
<dbReference type="Proteomes" id="UP001310387">
    <property type="component" value="Unassembled WGS sequence"/>
</dbReference>